<organism evidence="1">
    <name type="scientific">marine sediment metagenome</name>
    <dbReference type="NCBI Taxonomy" id="412755"/>
    <lineage>
        <taxon>unclassified sequences</taxon>
        <taxon>metagenomes</taxon>
        <taxon>ecological metagenomes</taxon>
    </lineage>
</organism>
<comment type="caution">
    <text evidence="1">The sequence shown here is derived from an EMBL/GenBank/DDBJ whole genome shotgun (WGS) entry which is preliminary data.</text>
</comment>
<accession>X1JS08</accession>
<reference evidence="1" key="1">
    <citation type="journal article" date="2014" name="Front. Microbiol.">
        <title>High frequency of phylogenetically diverse reductive dehalogenase-homologous genes in deep subseafloor sedimentary metagenomes.</title>
        <authorList>
            <person name="Kawai M."/>
            <person name="Futagami T."/>
            <person name="Toyoda A."/>
            <person name="Takaki Y."/>
            <person name="Nishi S."/>
            <person name="Hori S."/>
            <person name="Arai W."/>
            <person name="Tsubouchi T."/>
            <person name="Morono Y."/>
            <person name="Uchiyama I."/>
            <person name="Ito T."/>
            <person name="Fujiyama A."/>
            <person name="Inagaki F."/>
            <person name="Takami H."/>
        </authorList>
    </citation>
    <scope>NUCLEOTIDE SEQUENCE</scope>
    <source>
        <strain evidence="1">Expedition CK06-06</strain>
    </source>
</reference>
<feature type="non-terminal residue" evidence="1">
    <location>
        <position position="1"/>
    </location>
</feature>
<proteinExistence type="predicted"/>
<name>X1JS08_9ZZZZ</name>
<protein>
    <submittedName>
        <fullName evidence="1">Uncharacterized protein</fullName>
    </submittedName>
</protein>
<sequence length="65" mass="7698">NWESIIPLIDTDGMLNWWQFCDGCSCYEWRLKKFYERSRRRIAVLGYRTGTGTTIINVTFEISEG</sequence>
<dbReference type="EMBL" id="BARU01028607">
    <property type="protein sequence ID" value="GAH72583.1"/>
    <property type="molecule type" value="Genomic_DNA"/>
</dbReference>
<evidence type="ECO:0000313" key="1">
    <source>
        <dbReference type="EMBL" id="GAH72583.1"/>
    </source>
</evidence>
<gene>
    <name evidence="1" type="ORF">S03H2_45639</name>
</gene>
<dbReference type="AlphaFoldDB" id="X1JS08"/>